<evidence type="ECO:0000313" key="1">
    <source>
        <dbReference type="EMBL" id="KIK52360.1"/>
    </source>
</evidence>
<organism evidence="1 2">
    <name type="scientific">Collybiopsis luxurians FD-317 M1</name>
    <dbReference type="NCBI Taxonomy" id="944289"/>
    <lineage>
        <taxon>Eukaryota</taxon>
        <taxon>Fungi</taxon>
        <taxon>Dikarya</taxon>
        <taxon>Basidiomycota</taxon>
        <taxon>Agaricomycotina</taxon>
        <taxon>Agaricomycetes</taxon>
        <taxon>Agaricomycetidae</taxon>
        <taxon>Agaricales</taxon>
        <taxon>Marasmiineae</taxon>
        <taxon>Omphalotaceae</taxon>
        <taxon>Collybiopsis</taxon>
        <taxon>Collybiopsis luxurians</taxon>
    </lineage>
</organism>
<dbReference type="AlphaFoldDB" id="A0A0D0APX6"/>
<accession>A0A0D0APX6</accession>
<name>A0A0D0APX6_9AGAR</name>
<proteinExistence type="predicted"/>
<protein>
    <recommendedName>
        <fullName evidence="3">BTB domain-containing protein</fullName>
    </recommendedName>
</protein>
<dbReference type="OrthoDB" id="10559632at2759"/>
<dbReference type="EMBL" id="KN834844">
    <property type="protein sequence ID" value="KIK52360.1"/>
    <property type="molecule type" value="Genomic_DNA"/>
</dbReference>
<sequence length="341" mass="38397">MDNYQAGPNDQFPGQNAADPHTWVGSFKAHPDFSFKDASLFVKPNDTATVFGIHRDYLRKVSSTFDGMFMLPPTPGISLNEALMGKQSNDIAPAHPKKASEELSVNCDQLGHKAIEGTVIFNLIIIPVKEAWLEVLLQFLYHFGWKETFSYTVRELTDLGSICKMYDIVDGLKFAISRLNYCHEFKSVSKLYYGCQFGVPSWGARGMMDILGDHRGVDAVIGQSGYSLEPEVMNVLYNGQSNVQFYLTLLSRDIPNLNDSDTWANCHQRDRCEKILQKGWHQVIMPDLSGLQPEGCISRVRFHIIHQVQGDSELHISPAHIFEGMNLACRRVQANEGMYQG</sequence>
<evidence type="ECO:0008006" key="3">
    <source>
        <dbReference type="Google" id="ProtNLM"/>
    </source>
</evidence>
<keyword evidence="2" id="KW-1185">Reference proteome</keyword>
<evidence type="ECO:0000313" key="2">
    <source>
        <dbReference type="Proteomes" id="UP000053593"/>
    </source>
</evidence>
<dbReference type="Proteomes" id="UP000053593">
    <property type="component" value="Unassembled WGS sequence"/>
</dbReference>
<gene>
    <name evidence="1" type="ORF">GYMLUDRAFT_251301</name>
</gene>
<dbReference type="HOGENOM" id="CLU_070117_0_0_1"/>
<reference evidence="1 2" key="1">
    <citation type="submission" date="2014-04" db="EMBL/GenBank/DDBJ databases">
        <title>Evolutionary Origins and Diversification of the Mycorrhizal Mutualists.</title>
        <authorList>
            <consortium name="DOE Joint Genome Institute"/>
            <consortium name="Mycorrhizal Genomics Consortium"/>
            <person name="Kohler A."/>
            <person name="Kuo A."/>
            <person name="Nagy L.G."/>
            <person name="Floudas D."/>
            <person name="Copeland A."/>
            <person name="Barry K.W."/>
            <person name="Cichocki N."/>
            <person name="Veneault-Fourrey C."/>
            <person name="LaButti K."/>
            <person name="Lindquist E.A."/>
            <person name="Lipzen A."/>
            <person name="Lundell T."/>
            <person name="Morin E."/>
            <person name="Murat C."/>
            <person name="Riley R."/>
            <person name="Ohm R."/>
            <person name="Sun H."/>
            <person name="Tunlid A."/>
            <person name="Henrissat B."/>
            <person name="Grigoriev I.V."/>
            <person name="Hibbett D.S."/>
            <person name="Martin F."/>
        </authorList>
    </citation>
    <scope>NUCLEOTIDE SEQUENCE [LARGE SCALE GENOMIC DNA]</scope>
    <source>
        <strain evidence="1 2">FD-317 M1</strain>
    </source>
</reference>